<dbReference type="Gene3D" id="1.25.40.10">
    <property type="entry name" value="Tetratricopeptide repeat domain"/>
    <property type="match status" value="1"/>
</dbReference>
<dbReference type="EMBL" id="LRVM01000003">
    <property type="protein sequence ID" value="KXL53233.1"/>
    <property type="molecule type" value="Genomic_DNA"/>
</dbReference>
<keyword evidence="2" id="KW-0238">DNA-binding</keyword>
<gene>
    <name evidence="4" type="primary">moaR1</name>
    <name evidence="4" type="ORF">CLNEO_12040</name>
</gene>
<dbReference type="Gene3D" id="1.10.10.10">
    <property type="entry name" value="Winged helix-like DNA-binding domain superfamily/Winged helix DNA-binding domain"/>
    <property type="match status" value="1"/>
</dbReference>
<evidence type="ECO:0000313" key="5">
    <source>
        <dbReference type="Proteomes" id="UP000070539"/>
    </source>
</evidence>
<dbReference type="InterPro" id="IPR051677">
    <property type="entry name" value="AfsR-DnrI-RedD_regulator"/>
</dbReference>
<dbReference type="PANTHER" id="PTHR35807">
    <property type="entry name" value="TRANSCRIPTIONAL REGULATOR REDD-RELATED"/>
    <property type="match status" value="1"/>
</dbReference>
<evidence type="ECO:0000256" key="2">
    <source>
        <dbReference type="ARBA" id="ARBA00023125"/>
    </source>
</evidence>
<dbReference type="Pfam" id="PF03704">
    <property type="entry name" value="BTAD"/>
    <property type="match status" value="1"/>
</dbReference>
<evidence type="ECO:0000259" key="3">
    <source>
        <dbReference type="SMART" id="SM01043"/>
    </source>
</evidence>
<keyword evidence="5" id="KW-1185">Reference proteome</keyword>
<evidence type="ECO:0000313" key="4">
    <source>
        <dbReference type="EMBL" id="KXL53233.1"/>
    </source>
</evidence>
<dbReference type="GO" id="GO:0006355">
    <property type="term" value="P:regulation of DNA-templated transcription"/>
    <property type="evidence" value="ECO:0007669"/>
    <property type="project" value="InterPro"/>
</dbReference>
<sequence length="405" mass="47444">MNEEFRITLLGEFTIEYKDSVVSDQTNRSKKVWTMLEYLIVYRKRFITQDELIDLLWPESTSRDPINTLKVMMHRVRDALDELEFDNSRQMILYRNGAYGWNQEFKCVTDVDEFQRLIHESELETDDISRKISLLLQAESLYQGHFLEKKSSESWVIPIAAYYRSLYNRVVTELGRILFEHKKYEQLSVVCQKAIILEPYEEQFYIYLIKVLISTGYLEKAMDLYHHVTEVFMRELGVTPSDELLALYNDVVKTIKTPEMDLSVIKSKLDESKGEIGCVFCEYEFFKLVYHLEARNIGRTGDSSNLCLISVVDKNTVSIPPRRALNRAMDALKTTIQYNIRSGDVFARYSVNQYLVMLPSTNNETGNMVAQRLIKAFRKEFSGIQIVLKYSIQKITPMKDRMKQS</sequence>
<dbReference type="InterPro" id="IPR005158">
    <property type="entry name" value="BTAD"/>
</dbReference>
<dbReference type="InterPro" id="IPR043128">
    <property type="entry name" value="Rev_trsase/Diguanyl_cyclase"/>
</dbReference>
<dbReference type="SUPFAM" id="SSF46894">
    <property type="entry name" value="C-terminal effector domain of the bipartite response regulators"/>
    <property type="match status" value="1"/>
</dbReference>
<dbReference type="InterPro" id="IPR036388">
    <property type="entry name" value="WH-like_DNA-bd_sf"/>
</dbReference>
<proteinExistence type="inferred from homology"/>
<dbReference type="SMART" id="SM01043">
    <property type="entry name" value="BTAD"/>
    <property type="match status" value="1"/>
</dbReference>
<protein>
    <submittedName>
        <fullName evidence="4">Transcriptional regulatory protein MoaR1</fullName>
    </submittedName>
</protein>
<dbReference type="InterPro" id="IPR011990">
    <property type="entry name" value="TPR-like_helical_dom_sf"/>
</dbReference>
<dbReference type="InterPro" id="IPR001867">
    <property type="entry name" value="OmpR/PhoB-type_DNA-bd"/>
</dbReference>
<dbReference type="SUPFAM" id="SSF48452">
    <property type="entry name" value="TPR-like"/>
    <property type="match status" value="1"/>
</dbReference>
<accession>A0A136WFQ9</accession>
<dbReference type="Gene3D" id="3.30.70.270">
    <property type="match status" value="1"/>
</dbReference>
<dbReference type="AlphaFoldDB" id="A0A136WFQ9"/>
<evidence type="ECO:0000256" key="1">
    <source>
        <dbReference type="ARBA" id="ARBA00005820"/>
    </source>
</evidence>
<dbReference type="PANTHER" id="PTHR35807:SF2">
    <property type="entry name" value="TRANSCRIPTIONAL ACTIVATOR DOMAIN"/>
    <property type="match status" value="1"/>
</dbReference>
<reference evidence="4 5" key="1">
    <citation type="submission" date="2016-01" db="EMBL/GenBank/DDBJ databases">
        <title>Genome sequence of Clostridium neopropionicum X4, DSM-3847.</title>
        <authorList>
            <person name="Poehlein A."/>
            <person name="Beck M.H."/>
            <person name="Bengelsdorf F.R."/>
            <person name="Daniel R."/>
            <person name="Duerre P."/>
        </authorList>
    </citation>
    <scope>NUCLEOTIDE SEQUENCE [LARGE SCALE GENOMIC DNA]</scope>
    <source>
        <strain evidence="4 5">DSM-3847</strain>
    </source>
</reference>
<dbReference type="Proteomes" id="UP000070539">
    <property type="component" value="Unassembled WGS sequence"/>
</dbReference>
<feature type="domain" description="Bacterial transcriptional activator" evidence="3">
    <location>
        <begin position="109"/>
        <end position="252"/>
    </location>
</feature>
<organism evidence="4 5">
    <name type="scientific">Anaerotignum neopropionicum</name>
    <dbReference type="NCBI Taxonomy" id="36847"/>
    <lineage>
        <taxon>Bacteria</taxon>
        <taxon>Bacillati</taxon>
        <taxon>Bacillota</taxon>
        <taxon>Clostridia</taxon>
        <taxon>Lachnospirales</taxon>
        <taxon>Anaerotignaceae</taxon>
        <taxon>Anaerotignum</taxon>
    </lineage>
</organism>
<comment type="caution">
    <text evidence="4">The sequence shown here is derived from an EMBL/GenBank/DDBJ whole genome shotgun (WGS) entry which is preliminary data.</text>
</comment>
<dbReference type="InterPro" id="IPR016032">
    <property type="entry name" value="Sig_transdc_resp-reg_C-effctor"/>
</dbReference>
<dbReference type="GO" id="GO:0000160">
    <property type="term" value="P:phosphorelay signal transduction system"/>
    <property type="evidence" value="ECO:0007669"/>
    <property type="project" value="InterPro"/>
</dbReference>
<dbReference type="STRING" id="36847.CLNEO_12040"/>
<name>A0A136WFQ9_9FIRM</name>
<comment type="similarity">
    <text evidence="1">Belongs to the AfsR/DnrI/RedD regulatory family.</text>
</comment>
<dbReference type="GO" id="GO:0003677">
    <property type="term" value="F:DNA binding"/>
    <property type="evidence" value="ECO:0007669"/>
    <property type="project" value="UniProtKB-KW"/>
</dbReference>
<dbReference type="RefSeq" id="WP_162266460.1">
    <property type="nucleotide sequence ID" value="NZ_LRVM01000003.1"/>
</dbReference>
<dbReference type="Pfam" id="PF00486">
    <property type="entry name" value="Trans_reg_C"/>
    <property type="match status" value="1"/>
</dbReference>